<reference evidence="6" key="1">
    <citation type="submission" date="2022-03" db="EMBL/GenBank/DDBJ databases">
        <title>Draft genome sequence of Aduncisulcus paluster, a free-living microaerophilic Fornicata.</title>
        <authorList>
            <person name="Yuyama I."/>
            <person name="Kume K."/>
            <person name="Tamura T."/>
            <person name="Inagaki Y."/>
            <person name="Hashimoto T."/>
        </authorList>
    </citation>
    <scope>NUCLEOTIDE SEQUENCE</scope>
    <source>
        <strain evidence="6">NY0171</strain>
    </source>
</reference>
<dbReference type="CDD" id="cd18140">
    <property type="entry name" value="HLD_clamp_RFC"/>
    <property type="match status" value="1"/>
</dbReference>
<dbReference type="Gene3D" id="1.10.8.60">
    <property type="match status" value="1"/>
</dbReference>
<evidence type="ECO:0000256" key="4">
    <source>
        <dbReference type="ARBA" id="ARBA00022840"/>
    </source>
</evidence>
<keyword evidence="7" id="KW-1185">Reference proteome</keyword>
<dbReference type="Pfam" id="PF00004">
    <property type="entry name" value="AAA"/>
    <property type="match status" value="1"/>
</dbReference>
<gene>
    <name evidence="6" type="ORF">ADUPG1_000345</name>
</gene>
<dbReference type="Gene3D" id="1.20.272.10">
    <property type="match status" value="1"/>
</dbReference>
<evidence type="ECO:0000256" key="3">
    <source>
        <dbReference type="ARBA" id="ARBA00022741"/>
    </source>
</evidence>
<dbReference type="InterPro" id="IPR013748">
    <property type="entry name" value="Rep_factorC_C"/>
</dbReference>
<dbReference type="InterPro" id="IPR047854">
    <property type="entry name" value="RFC_lid"/>
</dbReference>
<dbReference type="PANTHER" id="PTHR11669:SF20">
    <property type="entry name" value="REPLICATION FACTOR C SUBUNIT 4"/>
    <property type="match status" value="1"/>
</dbReference>
<dbReference type="SMART" id="SM00382">
    <property type="entry name" value="AAA"/>
    <property type="match status" value="1"/>
</dbReference>
<accession>A0ABQ5K5Z9</accession>
<keyword evidence="3" id="KW-0547">Nucleotide-binding</keyword>
<dbReference type="Gene3D" id="3.40.50.300">
    <property type="entry name" value="P-loop containing nucleotide triphosphate hydrolases"/>
    <property type="match status" value="1"/>
</dbReference>
<feature type="domain" description="AAA+ ATPase" evidence="5">
    <location>
        <begin position="40"/>
        <end position="174"/>
    </location>
</feature>
<evidence type="ECO:0000256" key="2">
    <source>
        <dbReference type="ARBA" id="ARBA00022705"/>
    </source>
</evidence>
<dbReference type="InterPro" id="IPR003593">
    <property type="entry name" value="AAA+_ATPase"/>
</dbReference>
<dbReference type="CDD" id="cd00009">
    <property type="entry name" value="AAA"/>
    <property type="match status" value="1"/>
</dbReference>
<keyword evidence="2" id="KW-0235">DNA replication</keyword>
<evidence type="ECO:0000259" key="5">
    <source>
        <dbReference type="SMART" id="SM00382"/>
    </source>
</evidence>
<comment type="similarity">
    <text evidence="1">Belongs to the activator 1 small subunits family.</text>
</comment>
<protein>
    <submittedName>
        <fullName evidence="6">Replication factor C subunit 2</fullName>
    </submittedName>
</protein>
<keyword evidence="4" id="KW-0067">ATP-binding</keyword>
<dbReference type="Proteomes" id="UP001057375">
    <property type="component" value="Unassembled WGS sequence"/>
</dbReference>
<dbReference type="InterPro" id="IPR003959">
    <property type="entry name" value="ATPase_AAA_core"/>
</dbReference>
<evidence type="ECO:0000313" key="7">
    <source>
        <dbReference type="Proteomes" id="UP001057375"/>
    </source>
</evidence>
<organism evidence="6 7">
    <name type="scientific">Aduncisulcus paluster</name>
    <dbReference type="NCBI Taxonomy" id="2918883"/>
    <lineage>
        <taxon>Eukaryota</taxon>
        <taxon>Metamonada</taxon>
        <taxon>Carpediemonas-like organisms</taxon>
        <taxon>Aduncisulcus</taxon>
    </lineage>
</organism>
<dbReference type="Pfam" id="PF21960">
    <property type="entry name" value="RCF1-5-like_lid"/>
    <property type="match status" value="1"/>
</dbReference>
<comment type="caution">
    <text evidence="6">The sequence shown here is derived from an EMBL/GenBank/DDBJ whole genome shotgun (WGS) entry which is preliminary data.</text>
</comment>
<dbReference type="InterPro" id="IPR050238">
    <property type="entry name" value="DNA_Rep/Repair_Clamp_Loader"/>
</dbReference>
<sequence>MADDDLPWVEKYRPKTLGDVISHEKIVVPLKKMIKNKRSDFPHLLFYGPPGTGKTTTVRALARDLWGPRLFKQRVLELNASDERGISVIRTRVKNFASMTATKRDKRYPSPQFKLIILDEADNMTAPAQAALRRTIENFAGVTRVCLICNYLSKIISPLASRCLKFQFAPLPPLQNIQRLEYIAKEESIDGIDDKIIKEIVSHSKGDMRRAITLLQSCFKLFGKSFTLSDISEITGDISSDEIDAHFSFVRSCPSSHDISQFVENLQRQGKSCILVCEGVTNKLLQDDSIPSVPKAFIVQKLAKMDLCLSEGGSEKLQALDFLMFFVAKLKEHSS</sequence>
<name>A0ABQ5K5Z9_9EUKA</name>
<dbReference type="SUPFAM" id="SSF52540">
    <property type="entry name" value="P-loop containing nucleoside triphosphate hydrolases"/>
    <property type="match status" value="1"/>
</dbReference>
<dbReference type="InterPro" id="IPR027417">
    <property type="entry name" value="P-loop_NTPase"/>
</dbReference>
<dbReference type="InterPro" id="IPR008921">
    <property type="entry name" value="DNA_pol3_clamp-load_cplx_C"/>
</dbReference>
<dbReference type="PANTHER" id="PTHR11669">
    <property type="entry name" value="REPLICATION FACTOR C / DNA POLYMERASE III GAMMA-TAU SUBUNIT"/>
    <property type="match status" value="1"/>
</dbReference>
<proteinExistence type="inferred from homology"/>
<evidence type="ECO:0000256" key="1">
    <source>
        <dbReference type="ARBA" id="ARBA00005378"/>
    </source>
</evidence>
<dbReference type="EMBL" id="BQXS01000117">
    <property type="protein sequence ID" value="GKT27996.1"/>
    <property type="molecule type" value="Genomic_DNA"/>
</dbReference>
<dbReference type="SUPFAM" id="SSF48019">
    <property type="entry name" value="post-AAA+ oligomerization domain-like"/>
    <property type="match status" value="1"/>
</dbReference>
<dbReference type="Pfam" id="PF08542">
    <property type="entry name" value="Rep_fac_C"/>
    <property type="match status" value="1"/>
</dbReference>
<evidence type="ECO:0000313" key="6">
    <source>
        <dbReference type="EMBL" id="GKT27996.1"/>
    </source>
</evidence>